<dbReference type="EC" id="2.3.1.-" evidence="2"/>
<dbReference type="GO" id="GO:0016746">
    <property type="term" value="F:acyltransferase activity"/>
    <property type="evidence" value="ECO:0007669"/>
    <property type="project" value="UniProtKB-KW"/>
</dbReference>
<proteinExistence type="predicted"/>
<organism evidence="2 3">
    <name type="scientific">Glaciecola petra</name>
    <dbReference type="NCBI Taxonomy" id="3075602"/>
    <lineage>
        <taxon>Bacteria</taxon>
        <taxon>Pseudomonadati</taxon>
        <taxon>Pseudomonadota</taxon>
        <taxon>Gammaproteobacteria</taxon>
        <taxon>Alteromonadales</taxon>
        <taxon>Alteromonadaceae</taxon>
        <taxon>Glaciecola</taxon>
    </lineage>
</organism>
<dbReference type="RefSeq" id="WP_311367914.1">
    <property type="nucleotide sequence ID" value="NZ_JAVRHX010000001.1"/>
</dbReference>
<dbReference type="SUPFAM" id="SSF55729">
    <property type="entry name" value="Acyl-CoA N-acyltransferases (Nat)"/>
    <property type="match status" value="1"/>
</dbReference>
<dbReference type="InterPro" id="IPR016181">
    <property type="entry name" value="Acyl_CoA_acyltransferase"/>
</dbReference>
<evidence type="ECO:0000313" key="2">
    <source>
        <dbReference type="EMBL" id="MDT0594441.1"/>
    </source>
</evidence>
<accession>A0ABU2ZPV6</accession>
<dbReference type="CDD" id="cd04301">
    <property type="entry name" value="NAT_SF"/>
    <property type="match status" value="1"/>
</dbReference>
<dbReference type="Gene3D" id="3.40.630.30">
    <property type="match status" value="1"/>
</dbReference>
<comment type="caution">
    <text evidence="2">The sequence shown here is derived from an EMBL/GenBank/DDBJ whole genome shotgun (WGS) entry which is preliminary data.</text>
</comment>
<keyword evidence="2" id="KW-0808">Transferase</keyword>
<dbReference type="InterPro" id="IPR000182">
    <property type="entry name" value="GNAT_dom"/>
</dbReference>
<evidence type="ECO:0000313" key="3">
    <source>
        <dbReference type="Proteomes" id="UP001253545"/>
    </source>
</evidence>
<protein>
    <submittedName>
        <fullName evidence="2">GNAT family N-acetyltransferase</fullName>
        <ecNumber evidence="2">2.3.1.-</ecNumber>
    </submittedName>
</protein>
<dbReference type="Proteomes" id="UP001253545">
    <property type="component" value="Unassembled WGS sequence"/>
</dbReference>
<evidence type="ECO:0000259" key="1">
    <source>
        <dbReference type="Pfam" id="PF00583"/>
    </source>
</evidence>
<keyword evidence="2" id="KW-0012">Acyltransferase</keyword>
<gene>
    <name evidence="2" type="ORF">RM552_06260</name>
</gene>
<feature type="domain" description="N-acetyltransferase" evidence="1">
    <location>
        <begin position="111"/>
        <end position="172"/>
    </location>
</feature>
<reference evidence="2 3" key="1">
    <citation type="submission" date="2023-09" db="EMBL/GenBank/DDBJ databases">
        <authorList>
            <person name="Rey-Velasco X."/>
        </authorList>
    </citation>
    <scope>NUCLEOTIDE SEQUENCE [LARGE SCALE GENOMIC DNA]</scope>
    <source>
        <strain evidence="2 3">P117</strain>
    </source>
</reference>
<dbReference type="Pfam" id="PF00583">
    <property type="entry name" value="Acetyltransf_1"/>
    <property type="match status" value="1"/>
</dbReference>
<sequence>MSIKYVPLAPQHFAAIVELGNDVHGDNYLNLNTVENLYQQSWSQNINASWVAIDTDFNLQASSELHTPEIQSRKKKRILKDGLLVGFRLTIAANNWNVDEWCSPQDWSHEHQNICYFKCNTVDINYRGSGIGSTLLARSIERCEQQGARAGLAHIWLASPGNSAYRYFTACGGRLIKKHPNKWQSASIEDEYVCPVCQNICCCVAAEMLLEFSQKSI</sequence>
<name>A0ABU2ZPV6_9ALTE</name>
<dbReference type="EMBL" id="JAVRHX010000001">
    <property type="protein sequence ID" value="MDT0594441.1"/>
    <property type="molecule type" value="Genomic_DNA"/>
</dbReference>
<keyword evidence="3" id="KW-1185">Reference proteome</keyword>